<dbReference type="Proteomes" id="UP001276300">
    <property type="component" value="Unassembled WGS sequence"/>
</dbReference>
<reference evidence="2" key="1">
    <citation type="journal article" date="2023" name="J Glob Antimicrob Resist">
        <title>Emergence of NDM-1 and KPC-3 carbapenemases in Kluyvera cryocrescens: Investigating genetic heterogeneity and acquisition routes of blaNDM-1 in Enterobacterales species in Portugal.</title>
        <authorList>
            <person name="Loiodice M."/>
            <person name="Ribeiro M."/>
            <person name="Peixe L."/>
            <person name="Novais A."/>
        </authorList>
    </citation>
    <scope>NUCLEOTIDE SEQUENCE</scope>
    <source>
        <strain evidence="2">K629</strain>
    </source>
</reference>
<dbReference type="EMBL" id="JAUEQX010000016">
    <property type="protein sequence ID" value="MDW3778726.1"/>
    <property type="molecule type" value="Genomic_DNA"/>
</dbReference>
<protein>
    <submittedName>
        <fullName evidence="2">Nuclear transport factor 2 family protein</fullName>
    </submittedName>
</protein>
<dbReference type="Pfam" id="PF12680">
    <property type="entry name" value="SnoaL_2"/>
    <property type="match status" value="1"/>
</dbReference>
<comment type="caution">
    <text evidence="2">The sequence shown here is derived from an EMBL/GenBank/DDBJ whole genome shotgun (WGS) entry which is preliminary data.</text>
</comment>
<name>A0AAW9C912_KLUCR</name>
<organism evidence="2 3">
    <name type="scientific">Kluyvera cryocrescens</name>
    <name type="common">Kluyvera citrophila</name>
    <dbReference type="NCBI Taxonomy" id="580"/>
    <lineage>
        <taxon>Bacteria</taxon>
        <taxon>Pseudomonadati</taxon>
        <taxon>Pseudomonadota</taxon>
        <taxon>Gammaproteobacteria</taxon>
        <taxon>Enterobacterales</taxon>
        <taxon>Enterobacteriaceae</taxon>
        <taxon>Kluyvera</taxon>
    </lineage>
</organism>
<dbReference type="SUPFAM" id="SSF54427">
    <property type="entry name" value="NTF2-like"/>
    <property type="match status" value="1"/>
</dbReference>
<evidence type="ECO:0000313" key="2">
    <source>
        <dbReference type="EMBL" id="MDW3778726.1"/>
    </source>
</evidence>
<dbReference type="AlphaFoldDB" id="A0AAW9C912"/>
<feature type="domain" description="SnoaL-like" evidence="1">
    <location>
        <begin position="20"/>
        <end position="109"/>
    </location>
</feature>
<dbReference type="InterPro" id="IPR037401">
    <property type="entry name" value="SnoaL-like"/>
</dbReference>
<evidence type="ECO:0000259" key="1">
    <source>
        <dbReference type="Pfam" id="PF12680"/>
    </source>
</evidence>
<dbReference type="InterPro" id="IPR032710">
    <property type="entry name" value="NTF2-like_dom_sf"/>
</dbReference>
<evidence type="ECO:0000313" key="3">
    <source>
        <dbReference type="Proteomes" id="UP001276300"/>
    </source>
</evidence>
<dbReference type="Gene3D" id="3.10.450.50">
    <property type="match status" value="1"/>
</dbReference>
<dbReference type="RefSeq" id="WP_318242898.1">
    <property type="nucleotide sequence ID" value="NZ_JAUEQX010000016.1"/>
</dbReference>
<sequence>MTNNKRTVIAALQALIADPKHDESRIEAFFATEYQQWVDGQQLDYRSFVEHMETVKRHTRQMRLSIKSAVAENDTVFTHHAVNVEKNQHETCEFEVFARFTLAAGKIIRCEELTRMVSGEAGDSDLGSRR</sequence>
<gene>
    <name evidence="2" type="ORF">QWU01_18135</name>
</gene>
<proteinExistence type="predicted"/>
<accession>A0AAW9C912</accession>